<keyword evidence="2" id="KW-1185">Reference proteome</keyword>
<sequence>MIWVGCFSCTLFGGASNHNITQPMELAQLRIITHIGGKESKESLSTVEEEHANQFKLYLHIHKRFRDDENTLTLGAPKELRFYILHFTYASDSTRCRFLV</sequence>
<comment type="caution">
    <text evidence="1">The sequence shown here is derived from an EMBL/GenBank/DDBJ whole genome shotgun (WGS) entry which is preliminary data.</text>
</comment>
<name>A0A9X0DG00_9HELO</name>
<dbReference type="Proteomes" id="UP001152300">
    <property type="component" value="Unassembled WGS sequence"/>
</dbReference>
<evidence type="ECO:0000313" key="2">
    <source>
        <dbReference type="Proteomes" id="UP001152300"/>
    </source>
</evidence>
<evidence type="ECO:0000313" key="1">
    <source>
        <dbReference type="EMBL" id="KAJ8059343.1"/>
    </source>
</evidence>
<reference evidence="1" key="1">
    <citation type="submission" date="2022-11" db="EMBL/GenBank/DDBJ databases">
        <title>Genome Resource of Sclerotinia nivalis Strain SnTB1, a Plant Pathogen Isolated from American Ginseng.</title>
        <authorList>
            <person name="Fan S."/>
        </authorList>
    </citation>
    <scope>NUCLEOTIDE SEQUENCE</scope>
    <source>
        <strain evidence="1">SnTB1</strain>
    </source>
</reference>
<gene>
    <name evidence="1" type="ORF">OCU04_012300</name>
</gene>
<accession>A0A9X0DG00</accession>
<proteinExistence type="predicted"/>
<protein>
    <submittedName>
        <fullName evidence="1">Uncharacterized protein</fullName>
    </submittedName>
</protein>
<organism evidence="1 2">
    <name type="scientific">Sclerotinia nivalis</name>
    <dbReference type="NCBI Taxonomy" id="352851"/>
    <lineage>
        <taxon>Eukaryota</taxon>
        <taxon>Fungi</taxon>
        <taxon>Dikarya</taxon>
        <taxon>Ascomycota</taxon>
        <taxon>Pezizomycotina</taxon>
        <taxon>Leotiomycetes</taxon>
        <taxon>Helotiales</taxon>
        <taxon>Sclerotiniaceae</taxon>
        <taxon>Sclerotinia</taxon>
    </lineage>
</organism>
<dbReference type="EMBL" id="JAPEIS010000015">
    <property type="protein sequence ID" value="KAJ8059343.1"/>
    <property type="molecule type" value="Genomic_DNA"/>
</dbReference>
<dbReference type="AlphaFoldDB" id="A0A9X0DG00"/>